<comment type="similarity">
    <text evidence="1">Belongs to the glycosyltransferase 2 family.</text>
</comment>
<keyword evidence="3 5" id="KW-0808">Transferase</keyword>
<evidence type="ECO:0000256" key="2">
    <source>
        <dbReference type="ARBA" id="ARBA00022676"/>
    </source>
</evidence>
<accession>A0A7W8MG06</accession>
<dbReference type="Proteomes" id="UP000566663">
    <property type="component" value="Unassembled WGS sequence"/>
</dbReference>
<dbReference type="EMBL" id="JACHFZ010000001">
    <property type="protein sequence ID" value="MBB5291119.1"/>
    <property type="molecule type" value="Genomic_DNA"/>
</dbReference>
<evidence type="ECO:0000256" key="1">
    <source>
        <dbReference type="ARBA" id="ARBA00006739"/>
    </source>
</evidence>
<dbReference type="PANTHER" id="PTHR43179">
    <property type="entry name" value="RHAMNOSYLTRANSFERASE WBBL"/>
    <property type="match status" value="1"/>
</dbReference>
<dbReference type="InterPro" id="IPR029044">
    <property type="entry name" value="Nucleotide-diphossugar_trans"/>
</dbReference>
<dbReference type="SUPFAM" id="SSF53448">
    <property type="entry name" value="Nucleotide-diphospho-sugar transferases"/>
    <property type="match status" value="1"/>
</dbReference>
<proteinExistence type="inferred from homology"/>
<dbReference type="Gene3D" id="3.90.550.10">
    <property type="entry name" value="Spore Coat Polysaccharide Biosynthesis Protein SpsA, Chain A"/>
    <property type="match status" value="1"/>
</dbReference>
<evidence type="ECO:0000259" key="4">
    <source>
        <dbReference type="Pfam" id="PF00535"/>
    </source>
</evidence>
<sequence>MTTSAKVIDNAAWRRAKPALSVLTPFLRNDPDELLALLDEEAASVDGAVEVIVLDDGTCDPELTRRLTARIKAMALPARLITLTANEGRSIGRNRLAASARGGSLLFLDSDMRPDHRRFLRDWSDLVAREDPAVAFGGFSLLQAPTDARFAVHRAMAAKSECVPYTERARQPEKYVYTSNLLVRRDVFDSEAFDPGFTGWGWEDVEWAMRVSRRFRVVHLDNAATHMGLDTVASLAGKYEQSAPNFARMADRHPEIIAAYPSYKAARLLKRLPGLPWWRGRMRGAAEADWLPVPARAFSLRLYRAALYAEAV</sequence>
<reference evidence="5 6" key="1">
    <citation type="submission" date="2020-08" db="EMBL/GenBank/DDBJ databases">
        <title>Genomic Encyclopedia of Type Strains, Phase IV (KMG-IV): sequencing the most valuable type-strain genomes for metagenomic binning, comparative biology and taxonomic classification.</title>
        <authorList>
            <person name="Goeker M."/>
        </authorList>
    </citation>
    <scope>NUCLEOTIDE SEQUENCE [LARGE SCALE GENOMIC DNA]</scope>
    <source>
        <strain evidence="5 6">DSM 25335</strain>
    </source>
</reference>
<gene>
    <name evidence="5" type="ORF">HNQ67_000615</name>
</gene>
<feature type="domain" description="Glycosyltransferase 2-like" evidence="4">
    <location>
        <begin position="21"/>
        <end position="188"/>
    </location>
</feature>
<evidence type="ECO:0000313" key="5">
    <source>
        <dbReference type="EMBL" id="MBB5291119.1"/>
    </source>
</evidence>
<dbReference type="InterPro" id="IPR001173">
    <property type="entry name" value="Glyco_trans_2-like"/>
</dbReference>
<dbReference type="Pfam" id="PF00535">
    <property type="entry name" value="Glycos_transf_2"/>
    <property type="match status" value="1"/>
</dbReference>
<name>A0A7W8MG06_9CAUL</name>
<dbReference type="PANTHER" id="PTHR43179:SF12">
    <property type="entry name" value="GALACTOFURANOSYLTRANSFERASE GLFT2"/>
    <property type="match status" value="1"/>
</dbReference>
<comment type="caution">
    <text evidence="5">The sequence shown here is derived from an EMBL/GenBank/DDBJ whole genome shotgun (WGS) entry which is preliminary data.</text>
</comment>
<evidence type="ECO:0000313" key="6">
    <source>
        <dbReference type="Proteomes" id="UP000566663"/>
    </source>
</evidence>
<evidence type="ECO:0000256" key="3">
    <source>
        <dbReference type="ARBA" id="ARBA00022679"/>
    </source>
</evidence>
<dbReference type="RefSeq" id="WP_183252195.1">
    <property type="nucleotide sequence ID" value="NZ_BAAAFF010000004.1"/>
</dbReference>
<keyword evidence="2" id="KW-0328">Glycosyltransferase</keyword>
<keyword evidence="6" id="KW-1185">Reference proteome</keyword>
<protein>
    <submittedName>
        <fullName evidence="5">Glycosyltransferase involved in cell wall biosynthesis</fullName>
    </submittedName>
</protein>
<organism evidence="5 6">
    <name type="scientific">Brevundimonas basaltis</name>
    <dbReference type="NCBI Taxonomy" id="472166"/>
    <lineage>
        <taxon>Bacteria</taxon>
        <taxon>Pseudomonadati</taxon>
        <taxon>Pseudomonadota</taxon>
        <taxon>Alphaproteobacteria</taxon>
        <taxon>Caulobacterales</taxon>
        <taxon>Caulobacteraceae</taxon>
        <taxon>Brevundimonas</taxon>
    </lineage>
</organism>
<dbReference type="AlphaFoldDB" id="A0A7W8MG06"/>
<dbReference type="GO" id="GO:0016757">
    <property type="term" value="F:glycosyltransferase activity"/>
    <property type="evidence" value="ECO:0007669"/>
    <property type="project" value="UniProtKB-KW"/>
</dbReference>
<dbReference type="CDD" id="cd00761">
    <property type="entry name" value="Glyco_tranf_GTA_type"/>
    <property type="match status" value="1"/>
</dbReference>